<dbReference type="InterPro" id="IPR003751">
    <property type="entry name" value="CsrA"/>
</dbReference>
<evidence type="ECO:0000313" key="7">
    <source>
        <dbReference type="Proteomes" id="UP000315724"/>
    </source>
</evidence>
<evidence type="ECO:0000256" key="5">
    <source>
        <dbReference type="SAM" id="MobiDB-lite"/>
    </source>
</evidence>
<dbReference type="InterPro" id="IPR036107">
    <property type="entry name" value="CsrA_sf"/>
</dbReference>
<keyword evidence="4" id="KW-1005">Bacterial flagellum biogenesis</keyword>
<dbReference type="PANTHER" id="PTHR34984:SF1">
    <property type="entry name" value="CARBON STORAGE REGULATOR"/>
    <property type="match status" value="1"/>
</dbReference>
<gene>
    <name evidence="4" type="primary">csrA</name>
    <name evidence="6" type="ORF">Mal48_12550</name>
</gene>
<keyword evidence="2 4" id="KW-0810">Translation regulation</keyword>
<organism evidence="6 7">
    <name type="scientific">Thalassoglobus polymorphus</name>
    <dbReference type="NCBI Taxonomy" id="2527994"/>
    <lineage>
        <taxon>Bacteria</taxon>
        <taxon>Pseudomonadati</taxon>
        <taxon>Planctomycetota</taxon>
        <taxon>Planctomycetia</taxon>
        <taxon>Planctomycetales</taxon>
        <taxon>Planctomycetaceae</taxon>
        <taxon>Thalassoglobus</taxon>
    </lineage>
</organism>
<comment type="function">
    <text evidence="4">A translational regulator that binds mRNA to regulate translation initiation and/or mRNA stability. Usually binds in the 5'-UTR at or near the Shine-Dalgarno sequence preventing ribosome-binding, thus repressing translation. Its main target seems to be the major flagellin gene, while its function is anatagonized by FliW.</text>
</comment>
<dbReference type="PANTHER" id="PTHR34984">
    <property type="entry name" value="CARBON STORAGE REGULATOR"/>
    <property type="match status" value="1"/>
</dbReference>
<evidence type="ECO:0000256" key="2">
    <source>
        <dbReference type="ARBA" id="ARBA00022845"/>
    </source>
</evidence>
<accession>A0A517QK73</accession>
<dbReference type="GO" id="GO:0045947">
    <property type="term" value="P:negative regulation of translational initiation"/>
    <property type="evidence" value="ECO:0007669"/>
    <property type="project" value="UniProtKB-UniRule"/>
</dbReference>
<dbReference type="GO" id="GO:0005829">
    <property type="term" value="C:cytosol"/>
    <property type="evidence" value="ECO:0007669"/>
    <property type="project" value="TreeGrafter"/>
</dbReference>
<evidence type="ECO:0000256" key="4">
    <source>
        <dbReference type="HAMAP-Rule" id="MF_00167"/>
    </source>
</evidence>
<keyword evidence="1 4" id="KW-0963">Cytoplasm</keyword>
<dbReference type="GO" id="GO:0044781">
    <property type="term" value="P:bacterial-type flagellum organization"/>
    <property type="evidence" value="ECO:0007669"/>
    <property type="project" value="UniProtKB-KW"/>
</dbReference>
<dbReference type="Proteomes" id="UP000315724">
    <property type="component" value="Chromosome"/>
</dbReference>
<evidence type="ECO:0000256" key="3">
    <source>
        <dbReference type="ARBA" id="ARBA00022884"/>
    </source>
</evidence>
<dbReference type="RefSeq" id="WP_145197009.1">
    <property type="nucleotide sequence ID" value="NZ_CP036267.1"/>
</dbReference>
<feature type="region of interest" description="Disordered" evidence="5">
    <location>
        <begin position="52"/>
        <end position="82"/>
    </location>
</feature>
<protein>
    <recommendedName>
        <fullName evidence="4">Translational regulator CsrA</fullName>
    </recommendedName>
</protein>
<dbReference type="Pfam" id="PF02599">
    <property type="entry name" value="CsrA"/>
    <property type="match status" value="1"/>
</dbReference>
<comment type="similarity">
    <text evidence="4">Belongs to the CsrA/RsmA family.</text>
</comment>
<dbReference type="GO" id="GO:1902208">
    <property type="term" value="P:regulation of bacterial-type flagellum assembly"/>
    <property type="evidence" value="ECO:0007669"/>
    <property type="project" value="UniProtKB-UniRule"/>
</dbReference>
<feature type="compositionally biased region" description="Basic and acidic residues" evidence="5">
    <location>
        <begin position="61"/>
        <end position="72"/>
    </location>
</feature>
<evidence type="ECO:0000313" key="6">
    <source>
        <dbReference type="EMBL" id="QDT32015.1"/>
    </source>
</evidence>
<keyword evidence="4" id="KW-0678">Repressor</keyword>
<dbReference type="SUPFAM" id="SSF117130">
    <property type="entry name" value="CsrA-like"/>
    <property type="match status" value="1"/>
</dbReference>
<dbReference type="KEGG" id="tpol:Mal48_12550"/>
<dbReference type="GO" id="GO:0048027">
    <property type="term" value="F:mRNA 5'-UTR binding"/>
    <property type="evidence" value="ECO:0007669"/>
    <property type="project" value="UniProtKB-UniRule"/>
</dbReference>
<proteinExistence type="inferred from homology"/>
<name>A0A517QK73_9PLAN</name>
<dbReference type="GO" id="GO:0006109">
    <property type="term" value="P:regulation of carbohydrate metabolic process"/>
    <property type="evidence" value="ECO:0007669"/>
    <property type="project" value="InterPro"/>
</dbReference>
<dbReference type="EMBL" id="CP036267">
    <property type="protein sequence ID" value="QDT32015.1"/>
    <property type="molecule type" value="Genomic_DNA"/>
</dbReference>
<reference evidence="6 7" key="1">
    <citation type="submission" date="2019-02" db="EMBL/GenBank/DDBJ databases">
        <title>Deep-cultivation of Planctomycetes and their phenomic and genomic characterization uncovers novel biology.</title>
        <authorList>
            <person name="Wiegand S."/>
            <person name="Jogler M."/>
            <person name="Boedeker C."/>
            <person name="Pinto D."/>
            <person name="Vollmers J."/>
            <person name="Rivas-Marin E."/>
            <person name="Kohn T."/>
            <person name="Peeters S.H."/>
            <person name="Heuer A."/>
            <person name="Rast P."/>
            <person name="Oberbeckmann S."/>
            <person name="Bunk B."/>
            <person name="Jeske O."/>
            <person name="Meyerdierks A."/>
            <person name="Storesund J.E."/>
            <person name="Kallscheuer N."/>
            <person name="Luecker S."/>
            <person name="Lage O.M."/>
            <person name="Pohl T."/>
            <person name="Merkel B.J."/>
            <person name="Hornburger P."/>
            <person name="Mueller R.-W."/>
            <person name="Bruemmer F."/>
            <person name="Labrenz M."/>
            <person name="Spormann A.M."/>
            <person name="Op den Camp H."/>
            <person name="Overmann J."/>
            <person name="Amann R."/>
            <person name="Jetten M.S.M."/>
            <person name="Mascher T."/>
            <person name="Medema M.H."/>
            <person name="Devos D.P."/>
            <person name="Kaster A.-K."/>
            <person name="Ovreas L."/>
            <person name="Rohde M."/>
            <person name="Galperin M.Y."/>
            <person name="Jogler C."/>
        </authorList>
    </citation>
    <scope>NUCLEOTIDE SEQUENCE [LARGE SCALE GENOMIC DNA]</scope>
    <source>
        <strain evidence="6 7">Mal48</strain>
    </source>
</reference>
<dbReference type="HAMAP" id="MF_00167">
    <property type="entry name" value="CsrA"/>
    <property type="match status" value="1"/>
</dbReference>
<sequence length="82" mass="9230">MLVLTRKPGEAIHIGDDIFIKVSEISGNRVKLCIDAPKIMRILRAEVAEQIEQQQTNGAPVRDEKFRRRSQTDSHSNMSALA</sequence>
<dbReference type="Gene3D" id="2.60.40.4380">
    <property type="entry name" value="Translational regulator CsrA"/>
    <property type="match status" value="1"/>
</dbReference>
<comment type="subcellular location">
    <subcellularLocation>
        <location evidence="4">Cytoplasm</location>
    </subcellularLocation>
</comment>
<comment type="subunit">
    <text evidence="4">Homodimer; the beta-strands of each monomer intercalate to form a hydrophobic core, while the alpha-helices form wings that extend away from the core.</text>
</comment>
<keyword evidence="7" id="KW-1185">Reference proteome</keyword>
<dbReference type="GO" id="GO:0006402">
    <property type="term" value="P:mRNA catabolic process"/>
    <property type="evidence" value="ECO:0007669"/>
    <property type="project" value="InterPro"/>
</dbReference>
<keyword evidence="3 4" id="KW-0694">RNA-binding</keyword>
<dbReference type="OrthoDB" id="289081at2"/>
<dbReference type="AlphaFoldDB" id="A0A517QK73"/>
<evidence type="ECO:0000256" key="1">
    <source>
        <dbReference type="ARBA" id="ARBA00022490"/>
    </source>
</evidence>
<feature type="compositionally biased region" description="Polar residues" evidence="5">
    <location>
        <begin position="73"/>
        <end position="82"/>
    </location>
</feature>